<name>A0ABQ0AV26_9FIRM</name>
<keyword evidence="2" id="KW-1185">Reference proteome</keyword>
<dbReference type="Proteomes" id="UP001600894">
    <property type="component" value="Unassembled WGS sequence"/>
</dbReference>
<proteinExistence type="predicted"/>
<dbReference type="RefSeq" id="WP_176255359.1">
    <property type="nucleotide sequence ID" value="NZ_BAABXL010000001.1"/>
</dbReference>
<accession>A0ABQ0AV26</accession>
<reference evidence="1 2" key="1">
    <citation type="submission" date="2024-04" db="EMBL/GenBank/DDBJ databases">
        <title>Defined microbial consortia suppress multidrug-resistant proinflammatory Enterobacteriaceae via ecological control.</title>
        <authorList>
            <person name="Furuichi M."/>
            <person name="Kawaguchi T."/>
            <person name="Pust M."/>
            <person name="Yasuma K."/>
            <person name="Plichta D."/>
            <person name="Hasegawa N."/>
            <person name="Ohya T."/>
            <person name="Bhattarai S."/>
            <person name="Sasajima S."/>
            <person name="Aoto Y."/>
            <person name="Tuganbaev T."/>
            <person name="Yaginuma M."/>
            <person name="Ueda M."/>
            <person name="Okahashi N."/>
            <person name="Amafuji K."/>
            <person name="Kiridooshi Y."/>
            <person name="Sugita K."/>
            <person name="Strazar M."/>
            <person name="Skelly A."/>
            <person name="Suda W."/>
            <person name="Hattori M."/>
            <person name="Nakamoto N."/>
            <person name="Caballero S."/>
            <person name="Norman J."/>
            <person name="Olle B."/>
            <person name="Tanoue T."/>
            <person name="Arita M."/>
            <person name="Bucci V."/>
            <person name="Atarashi K."/>
            <person name="Xavier R."/>
            <person name="Honda K."/>
        </authorList>
    </citation>
    <scope>NUCLEOTIDE SEQUENCE [LARGE SCALE GENOMIC DNA]</scope>
    <source>
        <strain evidence="2">f13</strain>
    </source>
</reference>
<dbReference type="EMBL" id="BAABXL010000001">
    <property type="protein sequence ID" value="GAA6267802.1"/>
    <property type="molecule type" value="Genomic_DNA"/>
</dbReference>
<evidence type="ECO:0000313" key="1">
    <source>
        <dbReference type="EMBL" id="GAA6267802.1"/>
    </source>
</evidence>
<organism evidence="1 2">
    <name type="scientific">Enterocloster alcoholdehydrogenati</name>
    <dbReference type="NCBI Taxonomy" id="2547410"/>
    <lineage>
        <taxon>Bacteria</taxon>
        <taxon>Bacillati</taxon>
        <taxon>Bacillota</taxon>
        <taxon>Clostridia</taxon>
        <taxon>Lachnospirales</taxon>
        <taxon>Lachnospiraceae</taxon>
        <taxon>Enterocloster</taxon>
    </lineage>
</organism>
<evidence type="ECO:0000313" key="2">
    <source>
        <dbReference type="Proteomes" id="UP001600894"/>
    </source>
</evidence>
<comment type="caution">
    <text evidence="1">The sequence shown here is derived from an EMBL/GenBank/DDBJ whole genome shotgun (WGS) entry which is preliminary data.</text>
</comment>
<gene>
    <name evidence="1" type="ORF">F130042H8_08620</name>
</gene>
<sequence length="66" mass="7401">MKVKAKELISGQTIRVEYGDYGNWVKFQVDAVKPDGRYINVDCHAGSIYTTLALEPEEIVEVVENA</sequence>
<protein>
    <submittedName>
        <fullName evidence="1">Uncharacterized protein</fullName>
    </submittedName>
</protein>